<sequence length="139" mass="15701">MTSRAHRSTICATATHKTSGTEAQKTAAGSYELHQRYPTSLTQQKALNKLKDYTREMSSHTSPASRKRQKAIYKRSASARGVQRYNSYFNRSLPPEIEEDKVRGIVARVSRQNLAIGKYSKYGNWILKSKTKSSNISQS</sequence>
<feature type="region of interest" description="Disordered" evidence="1">
    <location>
        <begin position="34"/>
        <end position="78"/>
    </location>
</feature>
<accession>A0A2Z7CXY6</accession>
<proteinExistence type="predicted"/>
<evidence type="ECO:0000256" key="1">
    <source>
        <dbReference type="SAM" id="MobiDB-lite"/>
    </source>
</evidence>
<dbReference type="EMBL" id="KQ993017">
    <property type="protein sequence ID" value="KZV49519.1"/>
    <property type="molecule type" value="Genomic_DNA"/>
</dbReference>
<protein>
    <submittedName>
        <fullName evidence="2">Uncharacterized protein</fullName>
    </submittedName>
</protein>
<reference evidence="2 3" key="1">
    <citation type="journal article" date="2015" name="Proc. Natl. Acad. Sci. U.S.A.">
        <title>The resurrection genome of Boea hygrometrica: A blueprint for survival of dehydration.</title>
        <authorList>
            <person name="Xiao L."/>
            <person name="Yang G."/>
            <person name="Zhang L."/>
            <person name="Yang X."/>
            <person name="Zhao S."/>
            <person name="Ji Z."/>
            <person name="Zhou Q."/>
            <person name="Hu M."/>
            <person name="Wang Y."/>
            <person name="Chen M."/>
            <person name="Xu Y."/>
            <person name="Jin H."/>
            <person name="Xiao X."/>
            <person name="Hu G."/>
            <person name="Bao F."/>
            <person name="Hu Y."/>
            <person name="Wan P."/>
            <person name="Li L."/>
            <person name="Deng X."/>
            <person name="Kuang T."/>
            <person name="Xiang C."/>
            <person name="Zhu J.K."/>
            <person name="Oliver M.J."/>
            <person name="He Y."/>
        </authorList>
    </citation>
    <scope>NUCLEOTIDE SEQUENCE [LARGE SCALE GENOMIC DNA]</scope>
    <source>
        <strain evidence="3">cv. XS01</strain>
    </source>
</reference>
<feature type="compositionally biased region" description="Basic and acidic residues" evidence="1">
    <location>
        <begin position="49"/>
        <end position="58"/>
    </location>
</feature>
<organism evidence="2 3">
    <name type="scientific">Dorcoceras hygrometricum</name>
    <dbReference type="NCBI Taxonomy" id="472368"/>
    <lineage>
        <taxon>Eukaryota</taxon>
        <taxon>Viridiplantae</taxon>
        <taxon>Streptophyta</taxon>
        <taxon>Embryophyta</taxon>
        <taxon>Tracheophyta</taxon>
        <taxon>Spermatophyta</taxon>
        <taxon>Magnoliopsida</taxon>
        <taxon>eudicotyledons</taxon>
        <taxon>Gunneridae</taxon>
        <taxon>Pentapetalae</taxon>
        <taxon>asterids</taxon>
        <taxon>lamiids</taxon>
        <taxon>Lamiales</taxon>
        <taxon>Gesneriaceae</taxon>
        <taxon>Didymocarpoideae</taxon>
        <taxon>Trichosporeae</taxon>
        <taxon>Loxocarpinae</taxon>
        <taxon>Dorcoceras</taxon>
    </lineage>
</organism>
<dbReference type="Proteomes" id="UP000250235">
    <property type="component" value="Unassembled WGS sequence"/>
</dbReference>
<name>A0A2Z7CXY6_9LAMI</name>
<evidence type="ECO:0000313" key="3">
    <source>
        <dbReference type="Proteomes" id="UP000250235"/>
    </source>
</evidence>
<evidence type="ECO:0000313" key="2">
    <source>
        <dbReference type="EMBL" id="KZV49519.1"/>
    </source>
</evidence>
<gene>
    <name evidence="2" type="ORF">F511_12825</name>
</gene>
<dbReference type="AlphaFoldDB" id="A0A2Z7CXY6"/>
<feature type="compositionally biased region" description="Polar residues" evidence="1">
    <location>
        <begin position="37"/>
        <end position="46"/>
    </location>
</feature>
<keyword evidence="3" id="KW-1185">Reference proteome</keyword>